<name>A0ABW1M793_9ACTN</name>
<organism evidence="2 3">
    <name type="scientific">Streptomyces pratens</name>
    <dbReference type="NCBI Taxonomy" id="887456"/>
    <lineage>
        <taxon>Bacteria</taxon>
        <taxon>Bacillati</taxon>
        <taxon>Actinomycetota</taxon>
        <taxon>Actinomycetes</taxon>
        <taxon>Kitasatosporales</taxon>
        <taxon>Streptomycetaceae</taxon>
        <taxon>Streptomyces</taxon>
    </lineage>
</organism>
<reference evidence="3" key="1">
    <citation type="journal article" date="2019" name="Int. J. Syst. Evol. Microbiol.">
        <title>The Global Catalogue of Microorganisms (GCM) 10K type strain sequencing project: providing services to taxonomists for standard genome sequencing and annotation.</title>
        <authorList>
            <consortium name="The Broad Institute Genomics Platform"/>
            <consortium name="The Broad Institute Genome Sequencing Center for Infectious Disease"/>
            <person name="Wu L."/>
            <person name="Ma J."/>
        </authorList>
    </citation>
    <scope>NUCLEOTIDE SEQUENCE [LARGE SCALE GENOMIC DNA]</scope>
    <source>
        <strain evidence="3">JCM 12763</strain>
    </source>
</reference>
<gene>
    <name evidence="2" type="ORF">ACFP50_28540</name>
</gene>
<proteinExistence type="predicted"/>
<evidence type="ECO:0000313" key="2">
    <source>
        <dbReference type="EMBL" id="MFC6059216.1"/>
    </source>
</evidence>
<keyword evidence="3" id="KW-1185">Reference proteome</keyword>
<evidence type="ECO:0000256" key="1">
    <source>
        <dbReference type="SAM" id="MobiDB-lite"/>
    </source>
</evidence>
<dbReference type="Proteomes" id="UP001596242">
    <property type="component" value="Unassembled WGS sequence"/>
</dbReference>
<comment type="caution">
    <text evidence="2">The sequence shown here is derived from an EMBL/GenBank/DDBJ whole genome shotgun (WGS) entry which is preliminary data.</text>
</comment>
<feature type="compositionally biased region" description="Acidic residues" evidence="1">
    <location>
        <begin position="143"/>
        <end position="152"/>
    </location>
</feature>
<dbReference type="RefSeq" id="WP_386403169.1">
    <property type="nucleotide sequence ID" value="NZ_JBHSPT010000080.1"/>
</dbReference>
<dbReference type="EMBL" id="JBHSPT010000080">
    <property type="protein sequence ID" value="MFC6059216.1"/>
    <property type="molecule type" value="Genomic_DNA"/>
</dbReference>
<feature type="region of interest" description="Disordered" evidence="1">
    <location>
        <begin position="138"/>
        <end position="158"/>
    </location>
</feature>
<sequence length="180" mass="17859">MSPVAVGGPALFIGTDTDYVALVRPELDPADPGVRQAAEQAGVTPEEFAGAGDTWAVLIEHDGEGGGFELPGVRDTEPADFAERLRAELAAATGGPFTVDGGALLRLDARPVGTATDAGGTDAGGTGGGAEAYAFTAHVTPPDADDPSDDDAGTPLTVETGPLSVAGLLADLDTFLGSLA</sequence>
<accession>A0ABW1M793</accession>
<protein>
    <submittedName>
        <fullName evidence="2">Uncharacterized protein</fullName>
    </submittedName>
</protein>
<evidence type="ECO:0000313" key="3">
    <source>
        <dbReference type="Proteomes" id="UP001596242"/>
    </source>
</evidence>